<dbReference type="Pfam" id="PF20803">
    <property type="entry name" value="PaaX_M"/>
    <property type="match status" value="1"/>
</dbReference>
<dbReference type="EMBL" id="CP121694">
    <property type="protein sequence ID" value="WRO21744.1"/>
    <property type="molecule type" value="Genomic_DNA"/>
</dbReference>
<dbReference type="InterPro" id="IPR013225">
    <property type="entry name" value="PaaX_C"/>
</dbReference>
<feature type="domain" description="Transcriptional repressor PaaX-like N-terminal" evidence="1">
    <location>
        <begin position="17"/>
        <end position="78"/>
    </location>
</feature>
<dbReference type="PANTHER" id="PTHR30319:SF1">
    <property type="entry name" value="TRANSCRIPTIONAL REPRESSOR PAAX"/>
    <property type="match status" value="1"/>
</dbReference>
<evidence type="ECO:0000259" key="1">
    <source>
        <dbReference type="Pfam" id="PF07848"/>
    </source>
</evidence>
<evidence type="ECO:0000313" key="5">
    <source>
        <dbReference type="Proteomes" id="UP001329915"/>
    </source>
</evidence>
<dbReference type="AlphaFoldDB" id="A0AAU0ULV2"/>
<accession>A0AAU0ULV2</accession>
<evidence type="ECO:0000259" key="2">
    <source>
        <dbReference type="Pfam" id="PF08223"/>
    </source>
</evidence>
<dbReference type="Pfam" id="PF07848">
    <property type="entry name" value="PaaX"/>
    <property type="match status" value="1"/>
</dbReference>
<feature type="domain" description="Transcriptional repressor PaaX-like C-terminal" evidence="2">
    <location>
        <begin position="188"/>
        <end position="273"/>
    </location>
</feature>
<dbReference type="PANTHER" id="PTHR30319">
    <property type="entry name" value="PHENYLACETIC ACID REGULATOR-RELATED TRANSCRIPTIONAL REPRESSOR"/>
    <property type="match status" value="1"/>
</dbReference>
<evidence type="ECO:0000259" key="3">
    <source>
        <dbReference type="Pfam" id="PF20803"/>
    </source>
</evidence>
<evidence type="ECO:0000313" key="4">
    <source>
        <dbReference type="EMBL" id="WRO21744.1"/>
    </source>
</evidence>
<organism evidence="4 5">
    <name type="scientific">Metallumcola ferriviriculae</name>
    <dbReference type="NCBI Taxonomy" id="3039180"/>
    <lineage>
        <taxon>Bacteria</taxon>
        <taxon>Bacillati</taxon>
        <taxon>Bacillota</taxon>
        <taxon>Clostridia</taxon>
        <taxon>Neomoorellales</taxon>
        <taxon>Desulfitibacteraceae</taxon>
        <taxon>Metallumcola</taxon>
    </lineage>
</organism>
<gene>
    <name evidence="4" type="ORF">MFMK1_001561</name>
</gene>
<reference evidence="4 5" key="1">
    <citation type="submission" date="2023-04" db="EMBL/GenBank/DDBJ databases">
        <authorList>
            <person name="Hsu D."/>
        </authorList>
    </citation>
    <scope>NUCLEOTIDE SEQUENCE [LARGE SCALE GENOMIC DNA]</scope>
    <source>
        <strain evidence="4 5">MK1</strain>
    </source>
</reference>
<dbReference type="InterPro" id="IPR036388">
    <property type="entry name" value="WH-like_DNA-bd_sf"/>
</dbReference>
<evidence type="ECO:0008006" key="6">
    <source>
        <dbReference type="Google" id="ProtNLM"/>
    </source>
</evidence>
<dbReference type="InterPro" id="IPR012906">
    <property type="entry name" value="PaaX-like_N"/>
</dbReference>
<feature type="domain" description="Transcriptional repressor PaaX-like central Cas2-like" evidence="3">
    <location>
        <begin position="103"/>
        <end position="168"/>
    </location>
</feature>
<dbReference type="Proteomes" id="UP001329915">
    <property type="component" value="Chromosome"/>
</dbReference>
<proteinExistence type="predicted"/>
<dbReference type="GO" id="GO:0006351">
    <property type="term" value="P:DNA-templated transcription"/>
    <property type="evidence" value="ECO:0007669"/>
    <property type="project" value="TreeGrafter"/>
</dbReference>
<dbReference type="InterPro" id="IPR048846">
    <property type="entry name" value="PaaX-like_central"/>
</dbReference>
<dbReference type="Pfam" id="PF08223">
    <property type="entry name" value="PaaX_C"/>
    <property type="match status" value="1"/>
</dbReference>
<name>A0AAU0ULV2_9FIRM</name>
<dbReference type="RefSeq" id="WP_366924574.1">
    <property type="nucleotide sequence ID" value="NZ_CP121694.1"/>
</dbReference>
<keyword evidence="5" id="KW-1185">Reference proteome</keyword>
<sequence length="283" mass="33245">MKIILRKKDSVTSIVLFIFNIYGEYTNQYSIQLRHLIDFMMLFNKNETSTRMGLSRMVKAGILINRKVDNEVVYQLTEFGLDNINIWNDGITNFFKRYQKRFQAWDGKWSAIILLDFNKSDKERQPVIDELTEMGLREVNRNNWICPYQVSDDVKALTAKENIRYLALNGAEIQSDVSGYKLLDNVFEVASVRKKYLGFLEMLQEIKNEIDGLGGNEGYCLALLFKLGWNFYDIAVSDPALPKEFLEDWEGDRVVEEFQRLRTYLYQKVVQYFIKKNDFTSSD</sequence>
<dbReference type="KEGG" id="dbc:MFMK1_001561"/>
<dbReference type="Gene3D" id="1.10.10.10">
    <property type="entry name" value="Winged helix-like DNA-binding domain superfamily/Winged helix DNA-binding domain"/>
    <property type="match status" value="1"/>
</dbReference>
<protein>
    <recommendedName>
        <fullName evidence="6">PaaX-like C-terminal domain-containing protein</fullName>
    </recommendedName>
</protein>
<dbReference type="Gene3D" id="3.30.70.2650">
    <property type="match status" value="1"/>
</dbReference>